<dbReference type="PIRSF" id="PIRSF500060">
    <property type="entry name" value="UCP500060"/>
    <property type="match status" value="1"/>
</dbReference>
<keyword evidence="6" id="KW-1185">Reference proteome</keyword>
<evidence type="ECO:0000256" key="1">
    <source>
        <dbReference type="ARBA" id="ARBA00009716"/>
    </source>
</evidence>
<evidence type="ECO:0000256" key="2">
    <source>
        <dbReference type="PIRNR" id="PIRNR006429"/>
    </source>
</evidence>
<proteinExistence type="inferred from homology"/>
<sequence>MDSQNLLTTVLLVIIGLVIFIPIIFAIAFYLLDRKQKQHSILRNFPVLGRVRYLTEKIGPELRQYLFDDDNKGKPFSREEFLHIVLPGKYLGSVIGFGSKRNFEEAGFYIRNATFTKQVEEMQADQSNPVKTQKYVIDHDELFSRKEHTVPVDAKPWLLTDENAVVLGPNCREPFHVKGMFGQSAMSYGALGRNAITALSTGIGQVPGSWMNTGEGGVSPHHLKGGADLIVQIGSGLFGFRTPEGEFNIEKVKEKAAIPQVKAFELKLAQGAKTRGGHVEGEKVTPEIAEIRGVEVGKTINSPNRFRQFDDFPTLFNFVDDIREAGGLPVGIKIVLGSPEDADSLARYMAESGQSPDFITIDGGEGGTGATYQELADSVGLPLHTALPLLQDALVRYGVRDRVKIIASGKVITADKAAIILALGADLINIARGFMISVGCIMAQKCHTNECPAGVATTNPKLQNGLIVDEKKYRVSNYILNLREGLYRVAAAAGIDSPTKFSKEHIVYKDELGRVYSIDELQKKSVAQHSLV</sequence>
<dbReference type="Gene3D" id="3.20.20.70">
    <property type="entry name" value="Aldolase class I"/>
    <property type="match status" value="1"/>
</dbReference>
<dbReference type="EMBL" id="JBCEWA010000012">
    <property type="protein sequence ID" value="MEL5989416.1"/>
    <property type="molecule type" value="Genomic_DNA"/>
</dbReference>
<reference evidence="5 6" key="1">
    <citation type="submission" date="2024-04" db="EMBL/GenBank/DDBJ databases">
        <authorList>
            <person name="Wu Y.S."/>
            <person name="Zhang L."/>
        </authorList>
    </citation>
    <scope>NUCLEOTIDE SEQUENCE [LARGE SCALE GENOMIC DNA]</scope>
    <source>
        <strain evidence="5 6">KG-01</strain>
    </source>
</reference>
<dbReference type="PIRSF" id="PIRSF006429">
    <property type="entry name" value="GOGAT_lg_2"/>
    <property type="match status" value="1"/>
</dbReference>
<feature type="domain" description="Glutamate synthase" evidence="4">
    <location>
        <begin position="122"/>
        <end position="495"/>
    </location>
</feature>
<organism evidence="5 6">
    <name type="scientific">Kurthia gibsonii</name>
    <dbReference type="NCBI Taxonomy" id="33946"/>
    <lineage>
        <taxon>Bacteria</taxon>
        <taxon>Bacillati</taxon>
        <taxon>Bacillota</taxon>
        <taxon>Bacilli</taxon>
        <taxon>Bacillales</taxon>
        <taxon>Caryophanaceae</taxon>
        <taxon>Kurthia</taxon>
    </lineage>
</organism>
<dbReference type="SUPFAM" id="SSF51395">
    <property type="entry name" value="FMN-linked oxidoreductases"/>
    <property type="match status" value="1"/>
</dbReference>
<comment type="similarity">
    <text evidence="1 2">Belongs to the glutamate synthase family.</text>
</comment>
<dbReference type="GO" id="GO:0016491">
    <property type="term" value="F:oxidoreductase activity"/>
    <property type="evidence" value="ECO:0007669"/>
    <property type="project" value="UniProtKB-KW"/>
</dbReference>
<evidence type="ECO:0000313" key="6">
    <source>
        <dbReference type="Proteomes" id="UP001398420"/>
    </source>
</evidence>
<keyword evidence="3" id="KW-1133">Transmembrane helix</keyword>
<keyword evidence="5" id="KW-0238">DNA-binding</keyword>
<name>A0ABU9LNX7_9BACL</name>
<accession>A0ABU9LNX7</accession>
<evidence type="ECO:0000256" key="3">
    <source>
        <dbReference type="SAM" id="Phobius"/>
    </source>
</evidence>
<dbReference type="PANTHER" id="PTHR43819:SF1">
    <property type="entry name" value="ARCHAEAL-TYPE GLUTAMATE SYNTHASE [NADPH]"/>
    <property type="match status" value="1"/>
</dbReference>
<dbReference type="EC" id="1.4.-.-" evidence="5"/>
<dbReference type="GO" id="GO:0003677">
    <property type="term" value="F:DNA binding"/>
    <property type="evidence" value="ECO:0007669"/>
    <property type="project" value="UniProtKB-KW"/>
</dbReference>
<evidence type="ECO:0000313" key="5">
    <source>
        <dbReference type="EMBL" id="MEL5989416.1"/>
    </source>
</evidence>
<dbReference type="Proteomes" id="UP001398420">
    <property type="component" value="Unassembled WGS sequence"/>
</dbReference>
<dbReference type="Pfam" id="PF01645">
    <property type="entry name" value="Glu_synthase"/>
    <property type="match status" value="1"/>
</dbReference>
<evidence type="ECO:0000259" key="4">
    <source>
        <dbReference type="Pfam" id="PF01645"/>
    </source>
</evidence>
<keyword evidence="3" id="KW-0812">Transmembrane</keyword>
<dbReference type="RefSeq" id="WP_068455637.1">
    <property type="nucleotide sequence ID" value="NZ_JALKQX010000004.1"/>
</dbReference>
<dbReference type="InterPro" id="IPR027283">
    <property type="entry name" value="YerD"/>
</dbReference>
<protein>
    <submittedName>
        <fullName evidence="5">FMN-binding glutamate synthase family protein</fullName>
        <ecNumber evidence="5">1.4.-.-</ecNumber>
    </submittedName>
</protein>
<dbReference type="InterPro" id="IPR002932">
    <property type="entry name" value="Glu_synthdom"/>
</dbReference>
<dbReference type="CDD" id="cd02808">
    <property type="entry name" value="GltS_FMN"/>
    <property type="match status" value="1"/>
</dbReference>
<dbReference type="PANTHER" id="PTHR43819">
    <property type="entry name" value="ARCHAEAL-TYPE GLUTAMATE SYNTHASE [NADPH]"/>
    <property type="match status" value="1"/>
</dbReference>
<dbReference type="InterPro" id="IPR013785">
    <property type="entry name" value="Aldolase_TIM"/>
</dbReference>
<gene>
    <name evidence="5" type="ORF">AAF454_13465</name>
</gene>
<dbReference type="InterPro" id="IPR024188">
    <property type="entry name" value="GltB"/>
</dbReference>
<keyword evidence="5" id="KW-0560">Oxidoreductase</keyword>
<keyword evidence="3" id="KW-0472">Membrane</keyword>
<comment type="caution">
    <text evidence="5">The sequence shown here is derived from an EMBL/GenBank/DDBJ whole genome shotgun (WGS) entry which is preliminary data.</text>
</comment>
<feature type="transmembrane region" description="Helical" evidence="3">
    <location>
        <begin position="6"/>
        <end position="32"/>
    </location>
</feature>